<accession>A0A074XQX7</accession>
<dbReference type="GO" id="GO:0005886">
    <property type="term" value="C:plasma membrane"/>
    <property type="evidence" value="ECO:0007669"/>
    <property type="project" value="InterPro"/>
</dbReference>
<gene>
    <name evidence="12" type="ORF">M438DRAFT_344456</name>
</gene>
<evidence type="ECO:0000256" key="2">
    <source>
        <dbReference type="ARBA" id="ARBA00009137"/>
    </source>
</evidence>
<feature type="compositionally biased region" description="Basic residues" evidence="10">
    <location>
        <begin position="167"/>
        <end position="178"/>
    </location>
</feature>
<proteinExistence type="inferred from homology"/>
<feature type="transmembrane region" description="Helical" evidence="11">
    <location>
        <begin position="23"/>
        <end position="44"/>
    </location>
</feature>
<keyword evidence="13" id="KW-1185">Reference proteome</keyword>
<feature type="region of interest" description="Disordered" evidence="10">
    <location>
        <begin position="611"/>
        <end position="662"/>
    </location>
</feature>
<dbReference type="GeneID" id="40747540"/>
<reference evidence="12 13" key="1">
    <citation type="journal article" date="2014" name="BMC Genomics">
        <title>Genome sequencing of four Aureobasidium pullulans varieties: biotechnological potential, stress tolerance, and description of new species.</title>
        <authorList>
            <person name="Gostin Ar C."/>
            <person name="Ohm R.A."/>
            <person name="Kogej T."/>
            <person name="Sonjak S."/>
            <person name="Turk M."/>
            <person name="Zajc J."/>
            <person name="Zalar P."/>
            <person name="Grube M."/>
            <person name="Sun H."/>
            <person name="Han J."/>
            <person name="Sharma A."/>
            <person name="Chiniquy J."/>
            <person name="Ngan C.Y."/>
            <person name="Lipzen A."/>
            <person name="Barry K."/>
            <person name="Grigoriev I.V."/>
            <person name="Gunde-Cimerman N."/>
        </authorList>
    </citation>
    <scope>NUCLEOTIDE SEQUENCE [LARGE SCALE GENOMIC DNA]</scope>
    <source>
        <strain evidence="12 13">EXF-150</strain>
    </source>
</reference>
<feature type="transmembrane region" description="Helical" evidence="11">
    <location>
        <begin position="449"/>
        <end position="469"/>
    </location>
</feature>
<dbReference type="InterPro" id="IPR004773">
    <property type="entry name" value="K/Na_transp_Trk1/HKT1"/>
</dbReference>
<dbReference type="InterPro" id="IPR015958">
    <property type="entry name" value="Trk1_fungi"/>
</dbReference>
<dbReference type="NCBIfam" id="TIGR00934">
    <property type="entry name" value="2a38euk"/>
    <property type="match status" value="1"/>
</dbReference>
<dbReference type="OrthoDB" id="9999863at2759"/>
<dbReference type="Pfam" id="PF02386">
    <property type="entry name" value="TrkH"/>
    <property type="match status" value="1"/>
</dbReference>
<evidence type="ECO:0000256" key="10">
    <source>
        <dbReference type="SAM" id="MobiDB-lite"/>
    </source>
</evidence>
<evidence type="ECO:0000256" key="11">
    <source>
        <dbReference type="SAM" id="Phobius"/>
    </source>
</evidence>
<dbReference type="PANTHER" id="PTHR31064:SF30">
    <property type="entry name" value="HIGH-AFFINITY POTASSIUM TRANSPORT PROTEIN-RELATED"/>
    <property type="match status" value="1"/>
</dbReference>
<dbReference type="GO" id="GO:0140107">
    <property type="term" value="F:high-affinity potassium ion transmembrane transporter activity"/>
    <property type="evidence" value="ECO:0007669"/>
    <property type="project" value="TreeGrafter"/>
</dbReference>
<keyword evidence="9 11" id="KW-0472">Membrane</keyword>
<evidence type="ECO:0000256" key="4">
    <source>
        <dbReference type="ARBA" id="ARBA00022538"/>
    </source>
</evidence>
<feature type="transmembrane region" description="Helical" evidence="11">
    <location>
        <begin position="295"/>
        <end position="313"/>
    </location>
</feature>
<dbReference type="RefSeq" id="XP_029762236.1">
    <property type="nucleotide sequence ID" value="XM_029905234.1"/>
</dbReference>
<dbReference type="GO" id="GO:0030007">
    <property type="term" value="P:intracellular potassium ion homeostasis"/>
    <property type="evidence" value="ECO:0007669"/>
    <property type="project" value="InterPro"/>
</dbReference>
<evidence type="ECO:0000256" key="8">
    <source>
        <dbReference type="ARBA" id="ARBA00023065"/>
    </source>
</evidence>
<keyword evidence="8" id="KW-0406">Ion transport</keyword>
<feature type="transmembrane region" description="Helical" evidence="11">
    <location>
        <begin position="387"/>
        <end position="411"/>
    </location>
</feature>
<name>A0A074XQX7_AURPU</name>
<evidence type="ECO:0000256" key="9">
    <source>
        <dbReference type="ARBA" id="ARBA00023136"/>
    </source>
</evidence>
<evidence type="ECO:0000256" key="6">
    <source>
        <dbReference type="ARBA" id="ARBA00022958"/>
    </source>
</evidence>
<evidence type="ECO:0000313" key="12">
    <source>
        <dbReference type="EMBL" id="KEQ86049.1"/>
    </source>
</evidence>
<dbReference type="PANTHER" id="PTHR31064">
    <property type="entry name" value="POTASSIUM TRANSPORT PROTEIN DDB_G0292412-RELATED"/>
    <property type="match status" value="1"/>
</dbReference>
<dbReference type="HOGENOM" id="CLU_005947_0_1_1"/>
<feature type="region of interest" description="Disordered" evidence="10">
    <location>
        <begin position="143"/>
        <end position="178"/>
    </location>
</feature>
<sequence>MPAHLASWKDRLPSYLRDIRFNFYRLHLCYFVFTILLSSIILYGSTTNGNSDNAQKAFNLRYIDALFLSASAMTNSGLNVVNLGSITGFQQAVLFVLIPMGNVMVVSMSTVYIRKYFFKKKIRHFLQHSKAGRQVAKDIERDSLQHKNDGSSRVPNDHAMTADLRNRKSTKKDRSPHHLTHYGGFPFPWESPSIRNFFHKPFRRLRRPPHDEPHNYLSFKPALDSRGRFLSLDERQREELGGVEYKALHLLGWLLPIYLLFWFCVGVVILVPYSYYPPLADVIRTSQPGNLEPGWWATFIAMSSFCNCGFSLLDQNMIAVRGYDLTLIVTGALILVGNQLYPVFLRFIIWCLFKLVPKDSELHHTCAFLLHHPRRCFILLFPSINTWYLLAAQLGIDFILWAFFDILNIGLSAIQSMSAGQQTLVGLFQSLGVRVGGLYAVLISDTAPAVQIMYLAGMYISAFPIIISLRQTNIYEERSLGIQNSSDEDAEKKSEQSYLSEHVKKQLAYDLWWLILAIWLITIIERTQIVAGGEYFSLWAILFEVVSAYGTVGLSLGVPYDNFSFSGTWHTLSKLILICVMIRGRHRGLPYAIDRAVLLPGEELMEKMDKEVNGRGRDKGDAHWQEEEQRIRREEEGSQAEHEERGQDPEGHQVKGTEEGPS</sequence>
<dbReference type="Proteomes" id="UP000030706">
    <property type="component" value="Unassembled WGS sequence"/>
</dbReference>
<comment type="subcellular location">
    <subcellularLocation>
        <location evidence="1">Membrane</location>
        <topology evidence="1">Multi-pass membrane protein</topology>
    </subcellularLocation>
</comment>
<protein>
    <submittedName>
        <fullName evidence="12">TrkH-domain-containing protein</fullName>
    </submittedName>
</protein>
<evidence type="ECO:0000256" key="3">
    <source>
        <dbReference type="ARBA" id="ARBA00022448"/>
    </source>
</evidence>
<evidence type="ECO:0000313" key="13">
    <source>
        <dbReference type="Proteomes" id="UP000030706"/>
    </source>
</evidence>
<comment type="similarity">
    <text evidence="2">Belongs to the TrkH potassium transport family.</text>
</comment>
<feature type="transmembrane region" description="Helical" evidence="11">
    <location>
        <begin position="325"/>
        <end position="349"/>
    </location>
</feature>
<feature type="transmembrane region" description="Helical" evidence="11">
    <location>
        <begin position="507"/>
        <end position="524"/>
    </location>
</feature>
<feature type="transmembrane region" description="Helical" evidence="11">
    <location>
        <begin position="250"/>
        <end position="275"/>
    </location>
</feature>
<feature type="transmembrane region" description="Helical" evidence="11">
    <location>
        <begin position="536"/>
        <end position="558"/>
    </location>
</feature>
<feature type="transmembrane region" description="Helical" evidence="11">
    <location>
        <begin position="423"/>
        <end position="443"/>
    </location>
</feature>
<evidence type="ECO:0000256" key="7">
    <source>
        <dbReference type="ARBA" id="ARBA00022989"/>
    </source>
</evidence>
<evidence type="ECO:0000256" key="1">
    <source>
        <dbReference type="ARBA" id="ARBA00004141"/>
    </source>
</evidence>
<dbReference type="AlphaFoldDB" id="A0A074XQX7"/>
<dbReference type="GO" id="GO:1990573">
    <property type="term" value="P:potassium ion import across plasma membrane"/>
    <property type="evidence" value="ECO:0007669"/>
    <property type="project" value="TreeGrafter"/>
</dbReference>
<dbReference type="EMBL" id="KL584979">
    <property type="protein sequence ID" value="KEQ86049.1"/>
    <property type="molecule type" value="Genomic_DNA"/>
</dbReference>
<feature type="transmembrane region" description="Helical" evidence="11">
    <location>
        <begin position="92"/>
        <end position="113"/>
    </location>
</feature>
<organism evidence="12 13">
    <name type="scientific">Aureobasidium pullulans EXF-150</name>
    <dbReference type="NCBI Taxonomy" id="1043002"/>
    <lineage>
        <taxon>Eukaryota</taxon>
        <taxon>Fungi</taxon>
        <taxon>Dikarya</taxon>
        <taxon>Ascomycota</taxon>
        <taxon>Pezizomycotina</taxon>
        <taxon>Dothideomycetes</taxon>
        <taxon>Dothideomycetidae</taxon>
        <taxon>Dothideales</taxon>
        <taxon>Saccotheciaceae</taxon>
        <taxon>Aureobasidium</taxon>
    </lineage>
</organism>
<keyword evidence="7 11" id="KW-1133">Transmembrane helix</keyword>
<keyword evidence="5 11" id="KW-0812">Transmembrane</keyword>
<dbReference type="InterPro" id="IPR003445">
    <property type="entry name" value="Cat_transpt"/>
</dbReference>
<evidence type="ECO:0000256" key="5">
    <source>
        <dbReference type="ARBA" id="ARBA00022692"/>
    </source>
</evidence>
<keyword evidence="3" id="KW-0813">Transport</keyword>
<dbReference type="STRING" id="1043002.A0A074XQX7"/>
<keyword evidence="6" id="KW-0630">Potassium</keyword>
<dbReference type="PIRSF" id="PIRSF002450">
    <property type="entry name" value="K+_transpter_TRK"/>
    <property type="match status" value="1"/>
</dbReference>
<keyword evidence="4" id="KW-0633">Potassium transport</keyword>
<dbReference type="InterPro" id="IPR051143">
    <property type="entry name" value="TrkH_K-transport"/>
</dbReference>